<dbReference type="GO" id="GO:0005886">
    <property type="term" value="C:plasma membrane"/>
    <property type="evidence" value="ECO:0007669"/>
    <property type="project" value="TreeGrafter"/>
</dbReference>
<organism evidence="7 8">
    <name type="scientific">Nitzschia inconspicua</name>
    <dbReference type="NCBI Taxonomy" id="303405"/>
    <lineage>
        <taxon>Eukaryota</taxon>
        <taxon>Sar</taxon>
        <taxon>Stramenopiles</taxon>
        <taxon>Ochrophyta</taxon>
        <taxon>Bacillariophyta</taxon>
        <taxon>Bacillariophyceae</taxon>
        <taxon>Bacillariophycidae</taxon>
        <taxon>Bacillariales</taxon>
        <taxon>Bacillariaceae</taxon>
        <taxon>Nitzschia</taxon>
    </lineage>
</organism>
<evidence type="ECO:0000313" key="7">
    <source>
        <dbReference type="EMBL" id="KAG7365291.1"/>
    </source>
</evidence>
<keyword evidence="3 6" id="KW-1133">Transmembrane helix</keyword>
<feature type="region of interest" description="Disordered" evidence="5">
    <location>
        <begin position="270"/>
        <end position="310"/>
    </location>
</feature>
<gene>
    <name evidence="7" type="ORF">IV203_038494</name>
</gene>
<evidence type="ECO:0000256" key="3">
    <source>
        <dbReference type="ARBA" id="ARBA00022989"/>
    </source>
</evidence>
<feature type="transmembrane region" description="Helical" evidence="6">
    <location>
        <begin position="202"/>
        <end position="230"/>
    </location>
</feature>
<keyword evidence="8" id="KW-1185">Reference proteome</keyword>
<evidence type="ECO:0000313" key="8">
    <source>
        <dbReference type="Proteomes" id="UP000693970"/>
    </source>
</evidence>
<comment type="subcellular location">
    <subcellularLocation>
        <location evidence="1">Membrane</location>
        <topology evidence="1">Multi-pass membrane protein</topology>
    </subcellularLocation>
</comment>
<evidence type="ECO:0000256" key="2">
    <source>
        <dbReference type="ARBA" id="ARBA00022692"/>
    </source>
</evidence>
<evidence type="ECO:0000256" key="6">
    <source>
        <dbReference type="SAM" id="Phobius"/>
    </source>
</evidence>
<reference evidence="7" key="2">
    <citation type="submission" date="2021-04" db="EMBL/GenBank/DDBJ databases">
        <authorList>
            <person name="Podell S."/>
        </authorList>
    </citation>
    <scope>NUCLEOTIDE SEQUENCE</scope>
    <source>
        <strain evidence="7">Hildebrandi</strain>
    </source>
</reference>
<feature type="compositionally biased region" description="Polar residues" evidence="5">
    <location>
        <begin position="299"/>
        <end position="310"/>
    </location>
</feature>
<keyword evidence="4 6" id="KW-0472">Membrane</keyword>
<keyword evidence="2 6" id="KW-0812">Transmembrane</keyword>
<evidence type="ECO:0000256" key="5">
    <source>
        <dbReference type="SAM" id="MobiDB-lite"/>
    </source>
</evidence>
<evidence type="ECO:0000256" key="1">
    <source>
        <dbReference type="ARBA" id="ARBA00004141"/>
    </source>
</evidence>
<dbReference type="OrthoDB" id="48865at2759"/>
<reference evidence="7" key="1">
    <citation type="journal article" date="2021" name="Sci. Rep.">
        <title>Diploid genomic architecture of Nitzschia inconspicua, an elite biomass production diatom.</title>
        <authorList>
            <person name="Oliver A."/>
            <person name="Podell S."/>
            <person name="Pinowska A."/>
            <person name="Traller J.C."/>
            <person name="Smith S.R."/>
            <person name="McClure R."/>
            <person name="Beliaev A."/>
            <person name="Bohutskyi P."/>
            <person name="Hill E.A."/>
            <person name="Rabines A."/>
            <person name="Zheng H."/>
            <person name="Allen L.Z."/>
            <person name="Kuo A."/>
            <person name="Grigoriev I.V."/>
            <person name="Allen A.E."/>
            <person name="Hazlebeck D."/>
            <person name="Allen E.E."/>
        </authorList>
    </citation>
    <scope>NUCLEOTIDE SEQUENCE</scope>
    <source>
        <strain evidence="7">Hildebrandi</strain>
    </source>
</reference>
<accession>A0A9K3PZI8</accession>
<evidence type="ECO:0000256" key="4">
    <source>
        <dbReference type="ARBA" id="ARBA00023136"/>
    </source>
</evidence>
<dbReference type="GO" id="GO:0004930">
    <property type="term" value="F:G protein-coupled receptor activity"/>
    <property type="evidence" value="ECO:0007669"/>
    <property type="project" value="TreeGrafter"/>
</dbReference>
<dbReference type="AlphaFoldDB" id="A0A9K3PZI8"/>
<feature type="transmembrane region" description="Helical" evidence="6">
    <location>
        <begin position="123"/>
        <end position="141"/>
    </location>
</feature>
<dbReference type="EMBL" id="JAGRRH010000009">
    <property type="protein sequence ID" value="KAG7365291.1"/>
    <property type="molecule type" value="Genomic_DNA"/>
</dbReference>
<dbReference type="PANTHER" id="PTHR23112">
    <property type="entry name" value="G PROTEIN-COUPLED RECEPTOR 157-RELATED"/>
    <property type="match status" value="1"/>
</dbReference>
<feature type="transmembrane region" description="Helical" evidence="6">
    <location>
        <begin position="69"/>
        <end position="89"/>
    </location>
</feature>
<sequence>MIDMETGQQTFTNSQVIPLALLPIFPGILSVVSSLLILSSVRRKRSSQQRRDRNRPHKNQNKLGTYERLLVGMSVFDVISTTTVIWSPFLAPSGYWWPSKHPFGNANTCRFAGTMVQLSLANIYYYGCLGIYFFLTIRFHVRQETIASRVEPWMHLSAISLAAIPALVGAIIDFYGVNEFFPGCWIDDFPKGCAEDECLSPIIAWVCAGLPFTLVIAVLTVSNSTISWYVRRRYRLHVHSNTGENDNGNSTSRVFDLGGSSLFLGPSTEAIESNTHPTFNRTSTKRSYSFSSRRGSKSMNESTLSTPPNLSGSLHPVGQANWVRLVSSQASLYVGTFFLTYSWFFVLQVVESLDTDSRASFPTYPFMILQAFFTPMAGFWNALIFFRPKYIALRQYHLRRHQRQLERKRQPNVDPLASQGSTERTPDNEVIKILSRWEIITLVLFGERRGVNSPARNNMEECDEESPEFTQQSDIEIDPFDNTNNEIINCPSPLLQVITEAPRSTRLDDGGINGVLKKTILFSDR</sequence>
<feature type="transmembrane region" description="Helical" evidence="6">
    <location>
        <begin position="367"/>
        <end position="386"/>
    </location>
</feature>
<feature type="region of interest" description="Disordered" evidence="5">
    <location>
        <begin position="404"/>
        <end position="424"/>
    </location>
</feature>
<feature type="transmembrane region" description="Helical" evidence="6">
    <location>
        <begin position="20"/>
        <end position="41"/>
    </location>
</feature>
<feature type="transmembrane region" description="Helical" evidence="6">
    <location>
        <begin position="153"/>
        <end position="172"/>
    </location>
</feature>
<proteinExistence type="predicted"/>
<dbReference type="PANTHER" id="PTHR23112:SF0">
    <property type="entry name" value="TRANSMEMBRANE PROTEIN 116"/>
    <property type="match status" value="1"/>
</dbReference>
<feature type="transmembrane region" description="Helical" evidence="6">
    <location>
        <begin position="330"/>
        <end position="347"/>
    </location>
</feature>
<dbReference type="SUPFAM" id="SSF81321">
    <property type="entry name" value="Family A G protein-coupled receptor-like"/>
    <property type="match status" value="1"/>
</dbReference>
<dbReference type="Proteomes" id="UP000693970">
    <property type="component" value="Unassembled WGS sequence"/>
</dbReference>
<name>A0A9K3PZI8_9STRA</name>
<dbReference type="GO" id="GO:0007189">
    <property type="term" value="P:adenylate cyclase-activating G protein-coupled receptor signaling pathway"/>
    <property type="evidence" value="ECO:0007669"/>
    <property type="project" value="TreeGrafter"/>
</dbReference>
<comment type="caution">
    <text evidence="7">The sequence shown here is derived from an EMBL/GenBank/DDBJ whole genome shotgun (WGS) entry which is preliminary data.</text>
</comment>
<evidence type="ECO:0008006" key="9">
    <source>
        <dbReference type="Google" id="ProtNLM"/>
    </source>
</evidence>
<feature type="compositionally biased region" description="Polar residues" evidence="5">
    <location>
        <begin position="270"/>
        <end position="282"/>
    </location>
</feature>
<protein>
    <recommendedName>
        <fullName evidence="9">G-protein coupled receptors family 1 profile domain-containing protein</fullName>
    </recommendedName>
</protein>